<feature type="region of interest" description="Disordered" evidence="1">
    <location>
        <begin position="32"/>
        <end position="52"/>
    </location>
</feature>
<gene>
    <name evidence="2" type="ORF">PVL29_023792</name>
</gene>
<dbReference type="Proteomes" id="UP001168098">
    <property type="component" value="Unassembled WGS sequence"/>
</dbReference>
<evidence type="ECO:0000256" key="1">
    <source>
        <dbReference type="SAM" id="MobiDB-lite"/>
    </source>
</evidence>
<protein>
    <submittedName>
        <fullName evidence="2">Uncharacterized protein</fullName>
    </submittedName>
</protein>
<accession>A0AA38YQ21</accession>
<dbReference type="EMBL" id="JARBHA010000018">
    <property type="protein sequence ID" value="KAJ9674458.1"/>
    <property type="molecule type" value="Genomic_DNA"/>
</dbReference>
<comment type="caution">
    <text evidence="2">The sequence shown here is derived from an EMBL/GenBank/DDBJ whole genome shotgun (WGS) entry which is preliminary data.</text>
</comment>
<sequence>MFYNEDPPNPSKRCKCLAAALKEAFSNCHTFGGKLPSASPDEENPPSDFDDEEEVVVSAIRSKAREAKLRRKTSLISDSFKLDSFSRVFSPRTGELFVTPKELQQMEDGDDGEEEDEEREDYFSVRSYLSRASSVATREAFLSVKTNFSRSSSLSGIDFYEFRRPSIIEELCHCEGWPFGLCRRAMLLPPLPKSPSESWSWRKGTRHKSS</sequence>
<feature type="region of interest" description="Disordered" evidence="1">
    <location>
        <begin position="191"/>
        <end position="210"/>
    </location>
</feature>
<proteinExistence type="predicted"/>
<evidence type="ECO:0000313" key="3">
    <source>
        <dbReference type="Proteomes" id="UP001168098"/>
    </source>
</evidence>
<reference evidence="2 3" key="1">
    <citation type="journal article" date="2023" name="BMC Biotechnol.">
        <title>Vitis rotundifolia cv Carlos genome sequencing.</title>
        <authorList>
            <person name="Huff M."/>
            <person name="Hulse-Kemp A."/>
            <person name="Scheffler B."/>
            <person name="Youngblood R."/>
            <person name="Simpson S."/>
            <person name="Babiker E."/>
            <person name="Staton M."/>
        </authorList>
    </citation>
    <scope>NUCLEOTIDE SEQUENCE [LARGE SCALE GENOMIC DNA]</scope>
    <source>
        <tissue evidence="2">Leaf</tissue>
    </source>
</reference>
<evidence type="ECO:0000313" key="2">
    <source>
        <dbReference type="EMBL" id="KAJ9674458.1"/>
    </source>
</evidence>
<organism evidence="2 3">
    <name type="scientific">Vitis rotundifolia</name>
    <name type="common">Muscadine grape</name>
    <dbReference type="NCBI Taxonomy" id="103349"/>
    <lineage>
        <taxon>Eukaryota</taxon>
        <taxon>Viridiplantae</taxon>
        <taxon>Streptophyta</taxon>
        <taxon>Embryophyta</taxon>
        <taxon>Tracheophyta</taxon>
        <taxon>Spermatophyta</taxon>
        <taxon>Magnoliopsida</taxon>
        <taxon>eudicotyledons</taxon>
        <taxon>Gunneridae</taxon>
        <taxon>Pentapetalae</taxon>
        <taxon>rosids</taxon>
        <taxon>Vitales</taxon>
        <taxon>Vitaceae</taxon>
        <taxon>Viteae</taxon>
        <taxon>Vitis</taxon>
    </lineage>
</organism>
<name>A0AA38YQ21_VITRO</name>
<feature type="compositionally biased region" description="Acidic residues" evidence="1">
    <location>
        <begin position="40"/>
        <end position="52"/>
    </location>
</feature>
<dbReference type="PANTHER" id="PTHR36324">
    <property type="entry name" value="OS09G0460100 PROTEIN"/>
    <property type="match status" value="1"/>
</dbReference>
<keyword evidence="3" id="KW-1185">Reference proteome</keyword>
<dbReference type="AlphaFoldDB" id="A0AA38YQ21"/>
<dbReference type="PANTHER" id="PTHR36324:SF1">
    <property type="entry name" value="OS09G0460100 PROTEIN"/>
    <property type="match status" value="1"/>
</dbReference>